<reference evidence="3" key="1">
    <citation type="submission" date="2019-08" db="EMBL/GenBank/DDBJ databases">
        <title>Arthrobacter sp. nov., isolated from plateau pika and Tibetan wild ass.</title>
        <authorList>
            <person name="Ge Y."/>
        </authorList>
    </citation>
    <scope>NUCLEOTIDE SEQUENCE [LARGE SCALE GENOMIC DNA]</scope>
    <source>
        <strain evidence="3">HF-1365</strain>
    </source>
</reference>
<keyword evidence="3" id="KW-1185">Reference proteome</keyword>
<evidence type="ECO:0000313" key="2">
    <source>
        <dbReference type="EMBL" id="MRX80546.1"/>
    </source>
</evidence>
<dbReference type="RefSeq" id="WP_144687944.1">
    <property type="nucleotide sequence ID" value="NZ_VLLQ01000003.1"/>
</dbReference>
<dbReference type="Pfam" id="PF11687">
    <property type="entry name" value="DUF3284"/>
    <property type="match status" value="1"/>
</dbReference>
<protein>
    <submittedName>
        <fullName evidence="2">DUF3284 domain-containing protein</fullName>
    </submittedName>
</protein>
<feature type="region of interest" description="Disordered" evidence="1">
    <location>
        <begin position="143"/>
        <end position="173"/>
    </location>
</feature>
<organism evidence="2 3">
    <name type="scientific">Enorma shizhengliae</name>
    <dbReference type="NCBI Taxonomy" id="2606615"/>
    <lineage>
        <taxon>Bacteria</taxon>
        <taxon>Bacillati</taxon>
        <taxon>Actinomycetota</taxon>
        <taxon>Coriobacteriia</taxon>
        <taxon>Coriobacteriales</taxon>
        <taxon>Coriobacteriaceae</taxon>
        <taxon>Enorma</taxon>
    </lineage>
</organism>
<feature type="compositionally biased region" description="Basic and acidic residues" evidence="1">
    <location>
        <begin position="143"/>
        <end position="152"/>
    </location>
</feature>
<dbReference type="AlphaFoldDB" id="A0A7K0GBP3"/>
<proteinExistence type="predicted"/>
<evidence type="ECO:0000256" key="1">
    <source>
        <dbReference type="SAM" id="MobiDB-lite"/>
    </source>
</evidence>
<feature type="compositionally biased region" description="Acidic residues" evidence="1">
    <location>
        <begin position="158"/>
        <end position="173"/>
    </location>
</feature>
<dbReference type="EMBL" id="VTFZ01000010">
    <property type="protein sequence ID" value="MRX80546.1"/>
    <property type="molecule type" value="Genomic_DNA"/>
</dbReference>
<accession>A0A7K0GBP3</accession>
<gene>
    <name evidence="2" type="ORF">GJE22_08090</name>
</gene>
<evidence type="ECO:0000313" key="3">
    <source>
        <dbReference type="Proteomes" id="UP000470010"/>
    </source>
</evidence>
<name>A0A7K0GBP3_9ACTN</name>
<comment type="caution">
    <text evidence="2">The sequence shown here is derived from an EMBL/GenBank/DDBJ whole genome shotgun (WGS) entry which is preliminary data.</text>
</comment>
<dbReference type="Proteomes" id="UP000470010">
    <property type="component" value="Unassembled WGS sequence"/>
</dbReference>
<dbReference type="InterPro" id="IPR021701">
    <property type="entry name" value="DUF3284"/>
</dbReference>
<sequence length="173" mass="19446">MQITRTLPITAEEFFDQIEQSILADIKGATGKDISRAKLNGFKYKKRARGGGKGGTPMDVKVKHYRYPELYEVRFTYATGVNTLRYRVIEAGDGSLTIEYAEELEARGGSDKGVMGTINRKLYDARIRRRAVKTLKAIEEMAVRDRKARENNPKLAELEDGPEADAEGEEQAE</sequence>